<dbReference type="AlphaFoldDB" id="A0A3L9DSE3"/>
<keyword evidence="3" id="KW-1185">Reference proteome</keyword>
<evidence type="ECO:0000313" key="3">
    <source>
        <dbReference type="Proteomes" id="UP000279194"/>
    </source>
</evidence>
<sequence>MTPTFDFRCFKFFFLKIFMYLFVFYAFTHFNYVRFDRLITGFISSYLDVTFYNLIVLKSFICLMNIGLMIEKRELLLSIQ</sequence>
<dbReference type="EMBL" id="RCVM01000025">
    <property type="protein sequence ID" value="RLY01610.1"/>
    <property type="molecule type" value="Genomic_DNA"/>
</dbReference>
<protein>
    <submittedName>
        <fullName evidence="2">Uncharacterized protein</fullName>
    </submittedName>
</protein>
<name>A0A3L9DSE3_9STRE</name>
<keyword evidence="1" id="KW-0812">Transmembrane</keyword>
<reference evidence="2 3" key="1">
    <citation type="submission" date="2018-10" db="EMBL/GenBank/DDBJ databases">
        <title>Streptococcus hillyeri sp. nov., isolated from equine tracheal sample.</title>
        <authorList>
            <person name="Macfadyen A.C."/>
            <person name="Waller A."/>
            <person name="Paterson G.K."/>
        </authorList>
    </citation>
    <scope>NUCLEOTIDE SEQUENCE [LARGE SCALE GENOMIC DNA]</scope>
    <source>
        <strain evidence="2 3">28462</strain>
    </source>
</reference>
<accession>A0A3L9DSE3</accession>
<feature type="transmembrane region" description="Helical" evidence="1">
    <location>
        <begin position="12"/>
        <end position="30"/>
    </location>
</feature>
<evidence type="ECO:0000256" key="1">
    <source>
        <dbReference type="SAM" id="Phobius"/>
    </source>
</evidence>
<gene>
    <name evidence="2" type="ORF">EAF07_09360</name>
</gene>
<keyword evidence="1" id="KW-0472">Membrane</keyword>
<proteinExistence type="predicted"/>
<organism evidence="2 3">
    <name type="scientific">Streptococcus hillyeri</name>
    <dbReference type="NCBI Taxonomy" id="2282420"/>
    <lineage>
        <taxon>Bacteria</taxon>
        <taxon>Bacillati</taxon>
        <taxon>Bacillota</taxon>
        <taxon>Bacilli</taxon>
        <taxon>Lactobacillales</taxon>
        <taxon>Streptococcaceae</taxon>
        <taxon>Streptococcus</taxon>
    </lineage>
</organism>
<evidence type="ECO:0000313" key="2">
    <source>
        <dbReference type="EMBL" id="RLY01610.1"/>
    </source>
</evidence>
<dbReference type="Proteomes" id="UP000279194">
    <property type="component" value="Unassembled WGS sequence"/>
</dbReference>
<feature type="transmembrane region" description="Helical" evidence="1">
    <location>
        <begin position="50"/>
        <end position="70"/>
    </location>
</feature>
<comment type="caution">
    <text evidence="2">The sequence shown here is derived from an EMBL/GenBank/DDBJ whole genome shotgun (WGS) entry which is preliminary data.</text>
</comment>
<keyword evidence="1" id="KW-1133">Transmembrane helix</keyword>